<dbReference type="Proteomes" id="UP000318833">
    <property type="component" value="Unassembled WGS sequence"/>
</dbReference>
<evidence type="ECO:0000313" key="2">
    <source>
        <dbReference type="EMBL" id="TSE08326.1"/>
    </source>
</evidence>
<proteinExistence type="predicted"/>
<reference evidence="2 3" key="1">
    <citation type="submission" date="2019-07" db="EMBL/GenBank/DDBJ databases">
        <title>The draft genome sequence of Aquimarina algiphila M91.</title>
        <authorList>
            <person name="Meng X."/>
        </authorList>
    </citation>
    <scope>NUCLEOTIDE SEQUENCE [LARGE SCALE GENOMIC DNA]</scope>
    <source>
        <strain evidence="2 3">M91</strain>
    </source>
</reference>
<protein>
    <submittedName>
        <fullName evidence="2">Uncharacterized protein</fullName>
    </submittedName>
</protein>
<gene>
    <name evidence="2" type="ORF">FOF46_13090</name>
</gene>
<keyword evidence="1" id="KW-1133">Transmembrane helix</keyword>
<dbReference type="AlphaFoldDB" id="A0A554VK52"/>
<evidence type="ECO:0000256" key="1">
    <source>
        <dbReference type="SAM" id="Phobius"/>
    </source>
</evidence>
<keyword evidence="1" id="KW-0472">Membrane</keyword>
<sequence>MKKESLSQQEYIVSLLRELQLEVSEFMLQLSYGSTYEKKIYQWMITYYLQQTPLDKAAAAILEQRRGLLFQSNEFLSNSIKKKKCLDKVMRKLNSQSSYTSLPLKEQKVIQIKANAFVDSSLRSADAIAKFLLHTIALAKENSFNTKHNTNHAKKDSFMKSIFSPQDQSKVGYPSLLNLSLCTITPLIYFCFLLLLFFYAP</sequence>
<evidence type="ECO:0000313" key="3">
    <source>
        <dbReference type="Proteomes" id="UP000318833"/>
    </source>
</evidence>
<dbReference type="RefSeq" id="WP_143916740.1">
    <property type="nucleotide sequence ID" value="NZ_CANMXV010000024.1"/>
</dbReference>
<keyword evidence="1" id="KW-0812">Transmembrane</keyword>
<dbReference type="EMBL" id="VLNR01000024">
    <property type="protein sequence ID" value="TSE08326.1"/>
    <property type="molecule type" value="Genomic_DNA"/>
</dbReference>
<keyword evidence="3" id="KW-1185">Reference proteome</keyword>
<name>A0A554VK52_9FLAO</name>
<organism evidence="2 3">
    <name type="scientific">Aquimarina algiphila</name>
    <dbReference type="NCBI Taxonomy" id="2047982"/>
    <lineage>
        <taxon>Bacteria</taxon>
        <taxon>Pseudomonadati</taxon>
        <taxon>Bacteroidota</taxon>
        <taxon>Flavobacteriia</taxon>
        <taxon>Flavobacteriales</taxon>
        <taxon>Flavobacteriaceae</taxon>
        <taxon>Aquimarina</taxon>
    </lineage>
</organism>
<accession>A0A554VK52</accession>
<comment type="caution">
    <text evidence="2">The sequence shown here is derived from an EMBL/GenBank/DDBJ whole genome shotgun (WGS) entry which is preliminary data.</text>
</comment>
<feature type="transmembrane region" description="Helical" evidence="1">
    <location>
        <begin position="176"/>
        <end position="200"/>
    </location>
</feature>